<gene>
    <name evidence="2" type="ORF">D5396_05830</name>
</gene>
<dbReference type="InterPro" id="IPR008523">
    <property type="entry name" value="DUF805"/>
</dbReference>
<dbReference type="GeneID" id="88081552"/>
<dbReference type="EMBL" id="RAHG01000002">
    <property type="protein sequence ID" value="RJT14976.1"/>
    <property type="molecule type" value="Genomic_DNA"/>
</dbReference>
<accession>A0ABX9P4S4</accession>
<protein>
    <submittedName>
        <fullName evidence="2">DUF805 domain-containing protein</fullName>
    </submittedName>
</protein>
<dbReference type="RefSeq" id="WP_112164473.1">
    <property type="nucleotide sequence ID" value="NZ_CBCPIW010000007.1"/>
</dbReference>
<reference evidence="2 3" key="1">
    <citation type="submission" date="2018-09" db="EMBL/GenBank/DDBJ databases">
        <authorList>
            <person name="Le Fleche-Mateos A."/>
        </authorList>
    </citation>
    <scope>NUCLEOTIDE SEQUENCE [LARGE SCALE GENOMIC DNA]</scope>
    <source>
        <strain evidence="2 3">DSM 30078</strain>
    </source>
</reference>
<proteinExistence type="predicted"/>
<evidence type="ECO:0000256" key="1">
    <source>
        <dbReference type="SAM" id="Phobius"/>
    </source>
</evidence>
<dbReference type="InterPro" id="IPR027310">
    <property type="entry name" value="Profilin_CS"/>
</dbReference>
<comment type="caution">
    <text evidence="2">The sequence shown here is derived from an EMBL/GenBank/DDBJ whole genome shotgun (WGS) entry which is preliminary data.</text>
</comment>
<sequence length="160" mass="17856">MTLWQCYLQGWKGYVKFAGRATRKEFWVFTLGNIVLMILLVMGTISFFSMAGDPYIGVLYAGMAYSLFALVLALPLLAVGIRRMHDIGRSGWWFGGVYLAGVISRMLNMILVQYASPETYAVMNVVLGIILGWIPLLGIIYLCCQKSKTSVDLQKPVIAE</sequence>
<feature type="transmembrane region" description="Helical" evidence="1">
    <location>
        <begin position="26"/>
        <end position="49"/>
    </location>
</feature>
<organism evidence="2 3">
    <name type="scientific">Rahnella inusitata</name>
    <dbReference type="NCBI Taxonomy" id="58169"/>
    <lineage>
        <taxon>Bacteria</taxon>
        <taxon>Pseudomonadati</taxon>
        <taxon>Pseudomonadota</taxon>
        <taxon>Gammaproteobacteria</taxon>
        <taxon>Enterobacterales</taxon>
        <taxon>Yersiniaceae</taxon>
        <taxon>Rahnella</taxon>
    </lineage>
</organism>
<evidence type="ECO:0000313" key="3">
    <source>
        <dbReference type="Proteomes" id="UP000284119"/>
    </source>
</evidence>
<feature type="transmembrane region" description="Helical" evidence="1">
    <location>
        <begin position="55"/>
        <end position="79"/>
    </location>
</feature>
<name>A0ABX9P4S4_9GAMM</name>
<keyword evidence="1" id="KW-0812">Transmembrane</keyword>
<feature type="transmembrane region" description="Helical" evidence="1">
    <location>
        <begin position="121"/>
        <end position="144"/>
    </location>
</feature>
<keyword evidence="3" id="KW-1185">Reference proteome</keyword>
<dbReference type="Proteomes" id="UP000284119">
    <property type="component" value="Unassembled WGS sequence"/>
</dbReference>
<keyword evidence="1" id="KW-0472">Membrane</keyword>
<feature type="transmembrane region" description="Helical" evidence="1">
    <location>
        <begin position="91"/>
        <end position="115"/>
    </location>
</feature>
<dbReference type="PANTHER" id="PTHR34980:SF2">
    <property type="entry name" value="INNER MEMBRANE PROTEIN YHAH-RELATED"/>
    <property type="match status" value="1"/>
</dbReference>
<dbReference type="PROSITE" id="PS00414">
    <property type="entry name" value="PROFILIN"/>
    <property type="match status" value="1"/>
</dbReference>
<dbReference type="Pfam" id="PF05656">
    <property type="entry name" value="DUF805"/>
    <property type="match status" value="1"/>
</dbReference>
<keyword evidence="1" id="KW-1133">Transmembrane helix</keyword>
<evidence type="ECO:0000313" key="2">
    <source>
        <dbReference type="EMBL" id="RJT14976.1"/>
    </source>
</evidence>
<dbReference type="PANTHER" id="PTHR34980">
    <property type="entry name" value="INNER MEMBRANE PROTEIN-RELATED-RELATED"/>
    <property type="match status" value="1"/>
</dbReference>